<evidence type="ECO:0000313" key="3">
    <source>
        <dbReference type="EMBL" id="WNH09923.1"/>
    </source>
</evidence>
<dbReference type="InterPro" id="IPR009003">
    <property type="entry name" value="Peptidase_S1_PA"/>
</dbReference>
<dbReference type="PANTHER" id="PTHR15462">
    <property type="entry name" value="SERINE PROTEASE"/>
    <property type="match status" value="1"/>
</dbReference>
<name>A0ABY9XW01_9FLAO</name>
<protein>
    <recommendedName>
        <fullName evidence="2">Peptidase S1 domain-containing protein</fullName>
    </recommendedName>
</protein>
<evidence type="ECO:0000259" key="2">
    <source>
        <dbReference type="Pfam" id="PF00089"/>
    </source>
</evidence>
<feature type="domain" description="Peptidase S1" evidence="2">
    <location>
        <begin position="9"/>
        <end position="193"/>
    </location>
</feature>
<dbReference type="InterPro" id="IPR043504">
    <property type="entry name" value="Peptidase_S1_PA_chymotrypsin"/>
</dbReference>
<sequence>MEMTRGGGTRYGTGILIHPRVVLTAGHNLAYYPNGSVNNVNMYFGSIDSLNYEAKETLKLKRGKNKFYKSNYFIFGNIKRDYAIIILPDSIVYKKVKGHYNINPITELDANSVTITGSPGDKDLFEIWTETTKNFFISGNALKYDLYTEVRNSGSPIWALNDSNSYTVLGVHSRGYGSCSASVLITPKVYNQIKKWCKKANINL</sequence>
<dbReference type="Gene3D" id="2.40.10.10">
    <property type="entry name" value="Trypsin-like serine proteases"/>
    <property type="match status" value="2"/>
</dbReference>
<organism evidence="3 4">
    <name type="scientific">Thalassobellus suaedae</name>
    <dbReference type="NCBI Taxonomy" id="3074124"/>
    <lineage>
        <taxon>Bacteria</taxon>
        <taxon>Pseudomonadati</taxon>
        <taxon>Bacteroidota</taxon>
        <taxon>Flavobacteriia</taxon>
        <taxon>Flavobacteriales</taxon>
        <taxon>Flavobacteriaceae</taxon>
        <taxon>Thalassobellus</taxon>
    </lineage>
</organism>
<dbReference type="InterPro" id="IPR050966">
    <property type="entry name" value="Glutamyl_endopeptidase"/>
</dbReference>
<dbReference type="Proteomes" id="UP001302806">
    <property type="component" value="Chromosome"/>
</dbReference>
<gene>
    <name evidence="3" type="ORF">RHP51_04240</name>
</gene>
<dbReference type="Pfam" id="PF00089">
    <property type="entry name" value="Trypsin"/>
    <property type="match status" value="1"/>
</dbReference>
<dbReference type="EMBL" id="CP134537">
    <property type="protein sequence ID" value="WNH09923.1"/>
    <property type="molecule type" value="Genomic_DNA"/>
</dbReference>
<evidence type="ECO:0000313" key="4">
    <source>
        <dbReference type="Proteomes" id="UP001302806"/>
    </source>
</evidence>
<dbReference type="PANTHER" id="PTHR15462:SF8">
    <property type="entry name" value="SERINE PROTEASE"/>
    <property type="match status" value="1"/>
</dbReference>
<evidence type="ECO:0000256" key="1">
    <source>
        <dbReference type="ARBA" id="ARBA00022729"/>
    </source>
</evidence>
<accession>A0ABY9XW01</accession>
<proteinExistence type="predicted"/>
<keyword evidence="1" id="KW-0732">Signal</keyword>
<dbReference type="InterPro" id="IPR001254">
    <property type="entry name" value="Trypsin_dom"/>
</dbReference>
<reference evidence="3 4" key="1">
    <citation type="submission" date="2023-09" db="EMBL/GenBank/DDBJ databases">
        <title>Thalassobella suaedae gen. nov., sp. nov., a marine bacterium of the family Flavobacteriaceae isolated from a halophyte Suaeda japonica.</title>
        <authorList>
            <person name="Lee S.Y."/>
            <person name="Hwang C.Y."/>
        </authorList>
    </citation>
    <scope>NUCLEOTIDE SEQUENCE [LARGE SCALE GENOMIC DNA]</scope>
    <source>
        <strain evidence="3 4">HL-DH14</strain>
    </source>
</reference>
<dbReference type="SUPFAM" id="SSF50494">
    <property type="entry name" value="Trypsin-like serine proteases"/>
    <property type="match status" value="1"/>
</dbReference>